<dbReference type="GO" id="GO:0010181">
    <property type="term" value="F:FMN binding"/>
    <property type="evidence" value="ECO:0007669"/>
    <property type="project" value="InterPro"/>
</dbReference>
<evidence type="ECO:0000256" key="6">
    <source>
        <dbReference type="SAM" id="Phobius"/>
    </source>
</evidence>
<comment type="caution">
    <text evidence="8">The sequence shown here is derived from an EMBL/GenBank/DDBJ whole genome shotgun (WGS) entry which is preliminary data.</text>
</comment>
<gene>
    <name evidence="8" type="ORF">LPJ53_004715</name>
</gene>
<proteinExistence type="predicted"/>
<keyword evidence="6" id="KW-1133">Transmembrane helix</keyword>
<dbReference type="InterPro" id="IPR027477">
    <property type="entry name" value="Succ_DH/fumarate_Rdtase_cat_sf"/>
</dbReference>
<feature type="compositionally biased region" description="Low complexity" evidence="5">
    <location>
        <begin position="17"/>
        <end position="27"/>
    </location>
</feature>
<keyword evidence="4" id="KW-0560">Oxidoreductase</keyword>
<dbReference type="GO" id="GO:0016491">
    <property type="term" value="F:oxidoreductase activity"/>
    <property type="evidence" value="ECO:0007669"/>
    <property type="project" value="UniProtKB-KW"/>
</dbReference>
<evidence type="ECO:0000256" key="5">
    <source>
        <dbReference type="SAM" id="MobiDB-lite"/>
    </source>
</evidence>
<dbReference type="NCBIfam" id="TIGR01813">
    <property type="entry name" value="flavo_cyto_c"/>
    <property type="match status" value="1"/>
</dbReference>
<dbReference type="OrthoDB" id="10252157at2759"/>
<evidence type="ECO:0000256" key="2">
    <source>
        <dbReference type="ARBA" id="ARBA00022630"/>
    </source>
</evidence>
<keyword evidence="9" id="KW-1185">Reference proteome</keyword>
<name>A0A9W7XTT5_9FUNG</name>
<dbReference type="Pfam" id="PF00890">
    <property type="entry name" value="FAD_binding_2"/>
    <property type="match status" value="1"/>
</dbReference>
<dbReference type="Gene3D" id="3.90.700.10">
    <property type="entry name" value="Succinate dehydrogenase/fumarate reductase flavoprotein, catalytic domain"/>
    <property type="match status" value="1"/>
</dbReference>
<dbReference type="AlphaFoldDB" id="A0A9W7XTT5"/>
<dbReference type="InterPro" id="IPR050315">
    <property type="entry name" value="FAD-oxidoreductase_2"/>
</dbReference>
<feature type="transmembrane region" description="Helical" evidence="6">
    <location>
        <begin position="40"/>
        <end position="58"/>
    </location>
</feature>
<organism evidence="8 9">
    <name type="scientific">Coemansia erecta</name>
    <dbReference type="NCBI Taxonomy" id="147472"/>
    <lineage>
        <taxon>Eukaryota</taxon>
        <taxon>Fungi</taxon>
        <taxon>Fungi incertae sedis</taxon>
        <taxon>Zoopagomycota</taxon>
        <taxon>Kickxellomycotina</taxon>
        <taxon>Kickxellomycetes</taxon>
        <taxon>Kickxellales</taxon>
        <taxon>Kickxellaceae</taxon>
        <taxon>Coemansia</taxon>
    </lineage>
</organism>
<feature type="domain" description="FAD-dependent oxidoreductase 2 FAD-binding" evidence="7">
    <location>
        <begin position="85"/>
        <end position="559"/>
    </location>
</feature>
<dbReference type="Gene3D" id="3.50.50.60">
    <property type="entry name" value="FAD/NAD(P)-binding domain"/>
    <property type="match status" value="1"/>
</dbReference>
<dbReference type="InterPro" id="IPR036188">
    <property type="entry name" value="FAD/NAD-bd_sf"/>
</dbReference>
<evidence type="ECO:0000256" key="4">
    <source>
        <dbReference type="ARBA" id="ARBA00023002"/>
    </source>
</evidence>
<accession>A0A9W7XTT5</accession>
<evidence type="ECO:0000256" key="3">
    <source>
        <dbReference type="ARBA" id="ARBA00022827"/>
    </source>
</evidence>
<dbReference type="PANTHER" id="PTHR43400:SF7">
    <property type="entry name" value="FAD-DEPENDENT OXIDOREDUCTASE 2 FAD BINDING DOMAIN-CONTAINING PROTEIN"/>
    <property type="match status" value="1"/>
</dbReference>
<dbReference type="InterPro" id="IPR010960">
    <property type="entry name" value="Flavocytochrome_c"/>
</dbReference>
<evidence type="ECO:0000256" key="1">
    <source>
        <dbReference type="ARBA" id="ARBA00001974"/>
    </source>
</evidence>
<protein>
    <recommendedName>
        <fullName evidence="7">FAD-dependent oxidoreductase 2 FAD-binding domain-containing protein</fullName>
    </recommendedName>
</protein>
<sequence length="588" mass="60588">MAQTRQQTSDARRNIRRQQQQQQQRGAGFRGLLGRRAVRMIRALLALAMAAGILSLVFDISTLKQPMQTLKHILRPAEEPARAGVVVVGGGLAGLAAALEALQQTQGSAARVVMVEKEARTGGNSAKASSGINGAWTQTQQRQGIRDSADAFERDTLRSGRGLSNATLVRRLAQESAGAVAWLQTRFALDLDVVAQLGGHSAPRTHRRPDTPDGRAQPVGWGIVGTLAARLAAQERFTLLAGARAVELIRQPHADAPVAGVVYTAADGLRHRLLADAVVLATGGFGGAGPDTQGLLHAHAPQLAALPATNGAFATGDGVRLAAAAGAALVGMEHVQVHPTGFVSAADPAARTKVLAAEALRGAGGLLLTAQGRRFVDELATRDAVTAAIQASCADAATRAAYADASSAGAAAFLVLSQAAADAFGHGALAFYQKMQLMHRAPGLAALATALRVPRAALEATLRTYDQVRASEGALEDAFGKRVFPQAALNPGTADAAAAGDYFWGVVTPSVHYTMGGLRFDEQARVLRAADGRPVPGLFAAGEVTGGLHGANRLAGYSLLECVVFGREAGRQAARAALAAAAAAAAAL</sequence>
<feature type="region of interest" description="Disordered" evidence="5">
    <location>
        <begin position="1"/>
        <end position="27"/>
    </location>
</feature>
<keyword evidence="3" id="KW-0274">FAD</keyword>
<dbReference type="InterPro" id="IPR003953">
    <property type="entry name" value="FAD-dep_OxRdtase_2_FAD-bd"/>
</dbReference>
<evidence type="ECO:0000259" key="7">
    <source>
        <dbReference type="Pfam" id="PF00890"/>
    </source>
</evidence>
<dbReference type="Proteomes" id="UP001149813">
    <property type="component" value="Unassembled WGS sequence"/>
</dbReference>
<dbReference type="PANTHER" id="PTHR43400">
    <property type="entry name" value="FUMARATE REDUCTASE"/>
    <property type="match status" value="1"/>
</dbReference>
<keyword evidence="2" id="KW-0285">Flavoprotein</keyword>
<reference evidence="8" key="1">
    <citation type="submission" date="2022-07" db="EMBL/GenBank/DDBJ databases">
        <title>Phylogenomic reconstructions and comparative analyses of Kickxellomycotina fungi.</title>
        <authorList>
            <person name="Reynolds N.K."/>
            <person name="Stajich J.E."/>
            <person name="Barry K."/>
            <person name="Grigoriev I.V."/>
            <person name="Crous P."/>
            <person name="Smith M.E."/>
        </authorList>
    </citation>
    <scope>NUCLEOTIDE SEQUENCE</scope>
    <source>
        <strain evidence="8">NBRC 32514</strain>
    </source>
</reference>
<dbReference type="EMBL" id="JANBOJ010000235">
    <property type="protein sequence ID" value="KAJ1720676.1"/>
    <property type="molecule type" value="Genomic_DNA"/>
</dbReference>
<keyword evidence="6" id="KW-0812">Transmembrane</keyword>
<evidence type="ECO:0000313" key="9">
    <source>
        <dbReference type="Proteomes" id="UP001149813"/>
    </source>
</evidence>
<dbReference type="SUPFAM" id="SSF56425">
    <property type="entry name" value="Succinate dehydrogenase/fumarate reductase flavoprotein, catalytic domain"/>
    <property type="match status" value="1"/>
</dbReference>
<comment type="cofactor">
    <cofactor evidence="1">
        <name>FAD</name>
        <dbReference type="ChEBI" id="CHEBI:57692"/>
    </cofactor>
</comment>
<keyword evidence="6" id="KW-0472">Membrane</keyword>
<dbReference type="SUPFAM" id="SSF51905">
    <property type="entry name" value="FAD/NAD(P)-binding domain"/>
    <property type="match status" value="1"/>
</dbReference>
<evidence type="ECO:0000313" key="8">
    <source>
        <dbReference type="EMBL" id="KAJ1720676.1"/>
    </source>
</evidence>